<dbReference type="NCBIfam" id="NF009689">
    <property type="entry name" value="PRK13210.1"/>
    <property type="match status" value="1"/>
</dbReference>
<dbReference type="Pfam" id="PF01261">
    <property type="entry name" value="AP_endonuc_2"/>
    <property type="match status" value="1"/>
</dbReference>
<dbReference type="GO" id="GO:0034015">
    <property type="term" value="F:L-ribulose-5-phosphate 3-epimerase activity"/>
    <property type="evidence" value="ECO:0007669"/>
    <property type="project" value="TreeGrafter"/>
</dbReference>
<feature type="domain" description="Xylose isomerase-like TIM barrel" evidence="3">
    <location>
        <begin position="31"/>
        <end position="273"/>
    </location>
</feature>
<gene>
    <name evidence="4" type="primary">sgbU</name>
    <name evidence="4" type="ORF">VIBNISOn1_1370010</name>
</gene>
<proteinExistence type="predicted"/>
<evidence type="ECO:0000256" key="2">
    <source>
        <dbReference type="NCBIfam" id="TIGR00542"/>
    </source>
</evidence>
<dbReference type="GO" id="GO:0019852">
    <property type="term" value="P:L-ascorbic acid metabolic process"/>
    <property type="evidence" value="ECO:0007669"/>
    <property type="project" value="TreeGrafter"/>
</dbReference>
<dbReference type="InterPro" id="IPR004560">
    <property type="entry name" value="L-Ru-5P_3-Epase"/>
</dbReference>
<keyword evidence="1 4" id="KW-0413">Isomerase</keyword>
<dbReference type="NCBIfam" id="NF009688">
    <property type="entry name" value="PRK13209.1"/>
    <property type="match status" value="1"/>
</dbReference>
<dbReference type="Proteomes" id="UP000018211">
    <property type="component" value="Unassembled WGS sequence"/>
</dbReference>
<dbReference type="Gene3D" id="3.20.20.150">
    <property type="entry name" value="Divalent-metal-dependent TIM barrel enzymes"/>
    <property type="match status" value="1"/>
</dbReference>
<dbReference type="PANTHER" id="PTHR43489:SF1">
    <property type="entry name" value="L-RIBULOSE-5-PHOSPHATE 3-EPIMERASE SGBU-RELATED"/>
    <property type="match status" value="1"/>
</dbReference>
<dbReference type="SUPFAM" id="SSF51658">
    <property type="entry name" value="Xylose isomerase-like"/>
    <property type="match status" value="1"/>
</dbReference>
<dbReference type="AlphaFoldDB" id="A0AAV2VKC2"/>
<evidence type="ECO:0000313" key="4">
    <source>
        <dbReference type="EMBL" id="CCO45105.1"/>
    </source>
</evidence>
<name>A0AAV2VKC2_9VIBR</name>
<comment type="caution">
    <text evidence="4">The sequence shown here is derived from an EMBL/GenBank/DDBJ whole genome shotgun (WGS) entry which is preliminary data.</text>
</comment>
<reference evidence="4 5" key="1">
    <citation type="journal article" date="2013" name="ISME J.">
        <title>Comparative genomics of pathogenic lineages of Vibrio nigripulchritudo identifies virulence-associated traits.</title>
        <authorList>
            <person name="Goudenege D."/>
            <person name="Labreuche Y."/>
            <person name="Krin E."/>
            <person name="Ansquer D."/>
            <person name="Mangenot S."/>
            <person name="Calteau A."/>
            <person name="Medigue C."/>
            <person name="Mazel D."/>
            <person name="Polz M.F."/>
            <person name="Le Roux F."/>
        </authorList>
    </citation>
    <scope>NUCLEOTIDE SEQUENCE [LARGE SCALE GENOMIC DNA]</scope>
    <source>
        <strain evidence="4 5">SOn1</strain>
    </source>
</reference>
<evidence type="ECO:0000256" key="1">
    <source>
        <dbReference type="ARBA" id="ARBA00023235"/>
    </source>
</evidence>
<dbReference type="NCBIfam" id="TIGR00542">
    <property type="entry name" value="hxl6Piso_put"/>
    <property type="match status" value="1"/>
</dbReference>
<protein>
    <recommendedName>
        <fullName evidence="2">L-ribulose-5-phosphate 3-epimerase</fullName>
    </recommendedName>
</protein>
<dbReference type="PANTHER" id="PTHR43489">
    <property type="entry name" value="ISOMERASE"/>
    <property type="match status" value="1"/>
</dbReference>
<dbReference type="InterPro" id="IPR036237">
    <property type="entry name" value="Xyl_isomerase-like_sf"/>
</dbReference>
<evidence type="ECO:0000259" key="3">
    <source>
        <dbReference type="Pfam" id="PF01261"/>
    </source>
</evidence>
<dbReference type="InterPro" id="IPR050417">
    <property type="entry name" value="Sugar_Epim/Isomerase"/>
</dbReference>
<dbReference type="EMBL" id="CAOF01000043">
    <property type="protein sequence ID" value="CCO45105.1"/>
    <property type="molecule type" value="Genomic_DNA"/>
</dbReference>
<dbReference type="RefSeq" id="WP_022610712.1">
    <property type="nucleotide sequence ID" value="NZ_LK391965.1"/>
</dbReference>
<dbReference type="GO" id="GO:0016861">
    <property type="term" value="F:intramolecular oxidoreductase activity, interconverting aldoses and ketoses"/>
    <property type="evidence" value="ECO:0007669"/>
    <property type="project" value="InterPro"/>
</dbReference>
<accession>A0AAV2VKC2</accession>
<dbReference type="InterPro" id="IPR013022">
    <property type="entry name" value="Xyl_isomerase-like_TIM-brl"/>
</dbReference>
<sequence>MLNSTLMRPRIGIYEKAMPLDWELPKKIGTAKSLGFDFIEMSVDESDERSARLNWNDSQRQTVRAAIEEHSLPIQSMCLSVHRKYPFGSADSKTREKAWECMERAIDLAYDLGIRTIQLAGYDVYYEPSTELSHQRFIEGMNRSAKLAEQAGVMLAVEIMETPYLNSLSKFEILKREVPSPFFQAYPDIGNITGNNYDTLTELALSKHHIVQIHLKDVLNKRDAFDGQFRDLTIGDGEVDFAAVLSTMKKEHFNVPIVLEMWAKDEHWRSNIAKAKQSLNHSAISADCEPLFRF</sequence>
<evidence type="ECO:0000313" key="5">
    <source>
        <dbReference type="Proteomes" id="UP000018211"/>
    </source>
</evidence>
<organism evidence="4 5">
    <name type="scientific">Vibrio nigripulchritudo SOn1</name>
    <dbReference type="NCBI Taxonomy" id="1238450"/>
    <lineage>
        <taxon>Bacteria</taxon>
        <taxon>Pseudomonadati</taxon>
        <taxon>Pseudomonadota</taxon>
        <taxon>Gammaproteobacteria</taxon>
        <taxon>Vibrionales</taxon>
        <taxon>Vibrionaceae</taxon>
        <taxon>Vibrio</taxon>
    </lineage>
</organism>